<protein>
    <recommendedName>
        <fullName evidence="4">Hemopexin</fullName>
    </recommendedName>
</protein>
<evidence type="ECO:0000256" key="14">
    <source>
        <dbReference type="PROSITE-ProRule" id="PRU01011"/>
    </source>
</evidence>
<evidence type="ECO:0000256" key="10">
    <source>
        <dbReference type="ARBA" id="ARBA00022737"/>
    </source>
</evidence>
<feature type="repeat" description="Hemopexin" evidence="14">
    <location>
        <begin position="338"/>
        <end position="385"/>
    </location>
</feature>
<keyword evidence="5" id="KW-0813">Transport</keyword>
<dbReference type="OMA" id="CSSAMRW"/>
<keyword evidence="8" id="KW-0479">Metal-binding</keyword>
<dbReference type="InterPro" id="IPR036375">
    <property type="entry name" value="Hemopexin-like_dom_sf"/>
</dbReference>
<feature type="repeat" description="Hemopexin" evidence="14">
    <location>
        <begin position="390"/>
        <end position="432"/>
    </location>
</feature>
<dbReference type="GeneTree" id="ENSGT00390000009178"/>
<evidence type="ECO:0000256" key="9">
    <source>
        <dbReference type="ARBA" id="ARBA00022729"/>
    </source>
</evidence>
<evidence type="ECO:0000256" key="11">
    <source>
        <dbReference type="ARBA" id="ARBA00023004"/>
    </source>
</evidence>
<dbReference type="InParanoid" id="F7DXI7"/>
<dbReference type="FunFam" id="2.110.10.10:FF:000009">
    <property type="entry name" value="Hemopexin"/>
    <property type="match status" value="1"/>
</dbReference>
<evidence type="ECO:0000256" key="13">
    <source>
        <dbReference type="ARBA" id="ARBA00023180"/>
    </source>
</evidence>
<feature type="repeat" description="Hemopexin" evidence="14">
    <location>
        <begin position="433"/>
        <end position="482"/>
    </location>
</feature>
<feature type="repeat" description="Hemopexin" evidence="14">
    <location>
        <begin position="292"/>
        <end position="337"/>
    </location>
</feature>
<keyword evidence="15" id="KW-0472">Membrane</keyword>
<dbReference type="PANTHER" id="PTHR22917:SF9">
    <property type="entry name" value="HEMOPEXIN"/>
    <property type="match status" value="1"/>
</dbReference>
<keyword evidence="13" id="KW-0325">Glycoprotein</keyword>
<evidence type="ECO:0000256" key="6">
    <source>
        <dbReference type="ARBA" id="ARBA00022525"/>
    </source>
</evidence>
<organism evidence="16 17">
    <name type="scientific">Ornithorhynchus anatinus</name>
    <name type="common">Duckbill platypus</name>
    <dbReference type="NCBI Taxonomy" id="9258"/>
    <lineage>
        <taxon>Eukaryota</taxon>
        <taxon>Metazoa</taxon>
        <taxon>Chordata</taxon>
        <taxon>Craniata</taxon>
        <taxon>Vertebrata</taxon>
        <taxon>Euteleostomi</taxon>
        <taxon>Mammalia</taxon>
        <taxon>Monotremata</taxon>
        <taxon>Ornithorhynchidae</taxon>
        <taxon>Ornithorhynchus</taxon>
    </lineage>
</organism>
<keyword evidence="6" id="KW-0964">Secreted</keyword>
<dbReference type="OrthoDB" id="8953614at2759"/>
<evidence type="ECO:0000256" key="12">
    <source>
        <dbReference type="ARBA" id="ARBA00023157"/>
    </source>
</evidence>
<evidence type="ECO:0000313" key="17">
    <source>
        <dbReference type="Proteomes" id="UP000002279"/>
    </source>
</evidence>
<reference evidence="16 17" key="1">
    <citation type="journal article" date="2008" name="Nature">
        <title>Genome analysis of the platypus reveals unique signatures of evolution.</title>
        <authorList>
            <person name="Warren W.C."/>
            <person name="Hillier L.W."/>
            <person name="Marshall Graves J.A."/>
            <person name="Birney E."/>
            <person name="Ponting C.P."/>
            <person name="Grutzner F."/>
            <person name="Belov K."/>
            <person name="Miller W."/>
            <person name="Clarke L."/>
            <person name="Chinwalla A.T."/>
            <person name="Yang S.P."/>
            <person name="Heger A."/>
            <person name="Locke D.P."/>
            <person name="Miethke P."/>
            <person name="Waters P.D."/>
            <person name="Veyrunes F."/>
            <person name="Fulton L."/>
            <person name="Fulton B."/>
            <person name="Graves T."/>
            <person name="Wallis J."/>
            <person name="Puente X.S."/>
            <person name="Lopez-Otin C."/>
            <person name="Ordonez G.R."/>
            <person name="Eichler E.E."/>
            <person name="Chen L."/>
            <person name="Cheng Z."/>
            <person name="Deakin J.E."/>
            <person name="Alsop A."/>
            <person name="Thompson K."/>
            <person name="Kirby P."/>
            <person name="Papenfuss A.T."/>
            <person name="Wakefield M.J."/>
            <person name="Olender T."/>
            <person name="Lancet D."/>
            <person name="Huttley G.A."/>
            <person name="Smit A.F."/>
            <person name="Pask A."/>
            <person name="Temple-Smith P."/>
            <person name="Batzer M.A."/>
            <person name="Walker J.A."/>
            <person name="Konkel M.K."/>
            <person name="Harris R.S."/>
            <person name="Whittington C.M."/>
            <person name="Wong E.S."/>
            <person name="Gemmell N.J."/>
            <person name="Buschiazzo E."/>
            <person name="Vargas Jentzsch I.M."/>
            <person name="Merkel A."/>
            <person name="Schmitz J."/>
            <person name="Zemann A."/>
            <person name="Churakov G."/>
            <person name="Kriegs J.O."/>
            <person name="Brosius J."/>
            <person name="Murchison E.P."/>
            <person name="Sachidanandam R."/>
            <person name="Smith C."/>
            <person name="Hannon G.J."/>
            <person name="Tsend-Ayush E."/>
            <person name="McMillan D."/>
            <person name="Attenborough R."/>
            <person name="Rens W."/>
            <person name="Ferguson-Smith M."/>
            <person name="Lefevre C.M."/>
            <person name="Sharp J.A."/>
            <person name="Nicholas K.R."/>
            <person name="Ray D.A."/>
            <person name="Kube M."/>
            <person name="Reinhardt R."/>
            <person name="Pringle T.H."/>
            <person name="Taylor J."/>
            <person name="Jones R.C."/>
            <person name="Nixon B."/>
            <person name="Dacheux J.L."/>
            <person name="Niwa H."/>
            <person name="Sekita Y."/>
            <person name="Huang X."/>
            <person name="Stark A."/>
            <person name="Kheradpour P."/>
            <person name="Kellis M."/>
            <person name="Flicek P."/>
            <person name="Chen Y."/>
            <person name="Webber C."/>
            <person name="Hardison R."/>
            <person name="Nelson J."/>
            <person name="Hallsworth-Pepin K."/>
            <person name="Delehaunty K."/>
            <person name="Markovic C."/>
            <person name="Minx P."/>
            <person name="Feng Y."/>
            <person name="Kremitzki C."/>
            <person name="Mitreva M."/>
            <person name="Glasscock J."/>
            <person name="Wylie T."/>
            <person name="Wohldmann P."/>
            <person name="Thiru P."/>
            <person name="Nhan M.N."/>
            <person name="Pohl C.S."/>
            <person name="Smith S.M."/>
            <person name="Hou S."/>
            <person name="Nefedov M."/>
            <person name="de Jong P.J."/>
            <person name="Renfree M.B."/>
            <person name="Mardis E.R."/>
            <person name="Wilson R.K."/>
        </authorList>
    </citation>
    <scope>NUCLEOTIDE SEQUENCE [LARGE SCALE GENOMIC DNA]</scope>
    <source>
        <strain evidence="16 17">Glennie</strain>
    </source>
</reference>
<sequence length="484" mass="53751">MGGCSRSCQADVITGFSLHIGPKSSTPSVYRTQRASSMMVTLLGVMGLCWTLALAHPLASTAPPGADGAPRTELHPDEIGRCSEDWGFDAVTLDESGTMMYFRGESVWKSHGGARELVNATWPEVGGHVDAAFRLHHLERPKAHDNVYLIRGENVWVYEKGQLKKGYPRLVSEEFPGIPTPLDAAMECHPGECRAEGVLFFQGRRTWFLELASGTVKERTWPSVGNCTAAVRWLGRYYCFQGGRFLRFDPVSGEVPPHYPLLLRDYFIHCPGRGHGHGAHRNSSQPQDDRCSNLTFSAFLSDDSGRIYAFNGFRYWRVDSHRDGWHAWPISHQWPEVQGPVDAAFSWEGKVYLIQGSNVYIYGGRAGFTLVSGYPRRLSKELGNPGDKTLDEVDATFTCPRSSKLYLISGSHMWVKDLAQGPKDSWKELFFPHDHVDGALCTAHGLYLIQGPNLYRYGGPEELTPSGIPPKPHSLATTLLGCAH</sequence>
<evidence type="ECO:0000256" key="2">
    <source>
        <dbReference type="ARBA" id="ARBA00004613"/>
    </source>
</evidence>
<dbReference type="eggNOG" id="KOG1565">
    <property type="taxonomic scope" value="Eukaryota"/>
</dbReference>
<dbReference type="PANTHER" id="PTHR22917">
    <property type="entry name" value="HEMOPEXIN DOMAIN-CONTAINING PROTEIN"/>
    <property type="match status" value="1"/>
</dbReference>
<keyword evidence="11" id="KW-0408">Iron</keyword>
<keyword evidence="17" id="KW-1185">Reference proteome</keyword>
<reference evidence="16" key="3">
    <citation type="submission" date="2025-09" db="UniProtKB">
        <authorList>
            <consortium name="Ensembl"/>
        </authorList>
    </citation>
    <scope>IDENTIFICATION</scope>
    <source>
        <strain evidence="16">Glennie</strain>
    </source>
</reference>
<dbReference type="KEGG" id="oaa:100086604"/>
<dbReference type="Ensembl" id="ENSOANT00000021341.2">
    <property type="protein sequence ID" value="ENSOANP00000021338.2"/>
    <property type="gene ID" value="ENSOANG00000013529.2"/>
</dbReference>
<evidence type="ECO:0000256" key="7">
    <source>
        <dbReference type="ARBA" id="ARBA00022617"/>
    </source>
</evidence>
<accession>F7DXI7</accession>
<dbReference type="FunFam" id="2.110.10.10:FF:000013">
    <property type="entry name" value="Hemopexin"/>
    <property type="match status" value="1"/>
</dbReference>
<evidence type="ECO:0000256" key="8">
    <source>
        <dbReference type="ARBA" id="ARBA00022723"/>
    </source>
</evidence>
<evidence type="ECO:0000256" key="3">
    <source>
        <dbReference type="ARBA" id="ARBA00011072"/>
    </source>
</evidence>
<keyword evidence="7" id="KW-0349">Heme</keyword>
<dbReference type="InterPro" id="IPR018487">
    <property type="entry name" value="Hemopexin-like_repeat"/>
</dbReference>
<dbReference type="Proteomes" id="UP000002279">
    <property type="component" value="Chromosome 2"/>
</dbReference>
<dbReference type="InterPro" id="IPR051298">
    <property type="entry name" value="Heme_transport/Cell_adhesion"/>
</dbReference>
<dbReference type="Bgee" id="ENSOANG00000013529">
    <property type="expression patterns" value="Expressed in liver and 7 other cell types or tissues"/>
</dbReference>
<dbReference type="GO" id="GO:0046872">
    <property type="term" value="F:metal ion binding"/>
    <property type="evidence" value="ECO:0007669"/>
    <property type="project" value="UniProtKB-KW"/>
</dbReference>
<dbReference type="RefSeq" id="XP_028914533.1">
    <property type="nucleotide sequence ID" value="XM_029058700.1"/>
</dbReference>
<dbReference type="GO" id="GO:0042168">
    <property type="term" value="P:heme metabolic process"/>
    <property type="evidence" value="ECO:0000318"/>
    <property type="project" value="GO_Central"/>
</dbReference>
<keyword evidence="15" id="KW-0812">Transmembrane</keyword>
<keyword evidence="15" id="KW-1133">Transmembrane helix</keyword>
<comment type="subcellular location">
    <subcellularLocation>
        <location evidence="2">Secreted</location>
    </subcellularLocation>
</comment>
<evidence type="ECO:0000256" key="5">
    <source>
        <dbReference type="ARBA" id="ARBA00022448"/>
    </source>
</evidence>
<name>F7DXI7_ORNAN</name>
<gene>
    <name evidence="16" type="primary">HPX</name>
</gene>
<dbReference type="PROSITE" id="PS51642">
    <property type="entry name" value="HEMOPEXIN_2"/>
    <property type="match status" value="6"/>
</dbReference>
<dbReference type="FunCoup" id="F7DXI7">
    <property type="interactions" value="409"/>
</dbReference>
<keyword evidence="12" id="KW-1015">Disulfide bond</keyword>
<dbReference type="InterPro" id="IPR000585">
    <property type="entry name" value="Hemopexin-like_dom"/>
</dbReference>
<dbReference type="AlphaFoldDB" id="F7DXI7"/>
<dbReference type="HOGENOM" id="CLU_1405482_0_0_1"/>
<dbReference type="Pfam" id="PF00045">
    <property type="entry name" value="Hemopexin"/>
    <property type="match status" value="4"/>
</dbReference>
<dbReference type="Gene3D" id="2.110.10.10">
    <property type="entry name" value="Hemopexin-like domain"/>
    <property type="match status" value="2"/>
</dbReference>
<dbReference type="CTD" id="3263"/>
<dbReference type="STRING" id="9258.ENSOANP00000021338"/>
<comment type="similarity">
    <text evidence="3">Belongs to the hemopexin family.</text>
</comment>
<comment type="function">
    <text evidence="1">Binds heme and transports it to the liver for breakdown and iron recovery, after which the free hemopexin returns to the circulation.</text>
</comment>
<keyword evidence="9" id="KW-0732">Signal</keyword>
<feature type="repeat" description="Hemopexin" evidence="14">
    <location>
        <begin position="224"/>
        <end position="270"/>
    </location>
</feature>
<dbReference type="CDD" id="cd00094">
    <property type="entry name" value="HX"/>
    <property type="match status" value="2"/>
</dbReference>
<reference evidence="16" key="2">
    <citation type="submission" date="2025-08" db="UniProtKB">
        <authorList>
            <consortium name="Ensembl"/>
        </authorList>
    </citation>
    <scope>IDENTIFICATION</scope>
    <source>
        <strain evidence="16">Glennie</strain>
    </source>
</reference>
<keyword evidence="10" id="KW-0677">Repeat</keyword>
<dbReference type="SUPFAM" id="SSF50923">
    <property type="entry name" value="Hemopexin-like domain"/>
    <property type="match status" value="2"/>
</dbReference>
<dbReference type="SMART" id="SM00120">
    <property type="entry name" value="HX"/>
    <property type="match status" value="6"/>
</dbReference>
<feature type="transmembrane region" description="Helical" evidence="15">
    <location>
        <begin position="40"/>
        <end position="59"/>
    </location>
</feature>
<evidence type="ECO:0000256" key="4">
    <source>
        <dbReference type="ARBA" id="ARBA00013632"/>
    </source>
</evidence>
<evidence type="ECO:0000256" key="15">
    <source>
        <dbReference type="SAM" id="Phobius"/>
    </source>
</evidence>
<dbReference type="GeneID" id="100086604"/>
<proteinExistence type="inferred from homology"/>
<evidence type="ECO:0000256" key="1">
    <source>
        <dbReference type="ARBA" id="ARBA00002031"/>
    </source>
</evidence>
<dbReference type="GO" id="GO:0005615">
    <property type="term" value="C:extracellular space"/>
    <property type="evidence" value="ECO:0000318"/>
    <property type="project" value="GO_Central"/>
</dbReference>
<evidence type="ECO:0000313" key="16">
    <source>
        <dbReference type="Ensembl" id="ENSOANP00000021338.2"/>
    </source>
</evidence>
<feature type="repeat" description="Hemopexin" evidence="14">
    <location>
        <begin position="126"/>
        <end position="178"/>
    </location>
</feature>